<name>A0ABX7YRX2_9GAMM</name>
<dbReference type="PANTHER" id="PTHR43684">
    <property type="match status" value="1"/>
</dbReference>
<dbReference type="Gene3D" id="3.90.226.10">
    <property type="entry name" value="2-enoyl-CoA Hydratase, Chain A, domain 1"/>
    <property type="match status" value="1"/>
</dbReference>
<dbReference type="EMBL" id="CP073587">
    <property type="protein sequence ID" value="QUN05410.1"/>
    <property type="molecule type" value="Genomic_DNA"/>
</dbReference>
<protein>
    <submittedName>
        <fullName evidence="4">Enoyl-CoA hydratase</fullName>
    </submittedName>
</protein>
<dbReference type="InterPro" id="IPR001753">
    <property type="entry name" value="Enoyl-CoA_hydra/iso"/>
</dbReference>
<dbReference type="Proteomes" id="UP000679575">
    <property type="component" value="Chromosome"/>
</dbReference>
<dbReference type="RefSeq" id="WP_212594442.1">
    <property type="nucleotide sequence ID" value="NZ_CP073587.1"/>
</dbReference>
<keyword evidence="5" id="KW-1185">Reference proteome</keyword>
<accession>A0ABX7YRX2</accession>
<dbReference type="CDD" id="cd06558">
    <property type="entry name" value="crotonase-like"/>
    <property type="match status" value="1"/>
</dbReference>
<reference evidence="4 5" key="1">
    <citation type="submission" date="2021-04" db="EMBL/GenBank/DDBJ databases">
        <title>Novel species identification of genus Shewanella.</title>
        <authorList>
            <person name="Liu G."/>
        </authorList>
    </citation>
    <scope>NUCLEOTIDE SEQUENCE [LARGE SCALE GENOMIC DNA]</scope>
    <source>
        <strain evidence="4 5">FJAT-54481</strain>
    </source>
</reference>
<dbReference type="InterPro" id="IPR051053">
    <property type="entry name" value="ECH/Chromodomain_protein"/>
</dbReference>
<keyword evidence="2" id="KW-0576">Peroxisome</keyword>
<evidence type="ECO:0000313" key="4">
    <source>
        <dbReference type="EMBL" id="QUN05410.1"/>
    </source>
</evidence>
<evidence type="ECO:0000256" key="1">
    <source>
        <dbReference type="ARBA" id="ARBA00004275"/>
    </source>
</evidence>
<sequence>MTTIQVHDTQGVRVLKFNRPDKRNAIDLAMYRQLTEYLIQGDADNGIHAFLLCGSHDCFTSGNDVAEFLQHPDLGPEHPAVRFLYCLTELKKPLVAAVSGVAVGIGTTLLLHCDLVYADETARFKMPFVDLALVPEAGASLLLPRLVGYQKAAELLLLGETFDATVASHYGLVNRVCSATELYEFALNQTCAIAAKSPLAVQQTKALMRVGKQSLQQQMQLELSYFADRLQSPQAREIFLKFLQR</sequence>
<dbReference type="InterPro" id="IPR029045">
    <property type="entry name" value="ClpP/crotonase-like_dom_sf"/>
</dbReference>
<dbReference type="Pfam" id="PF00378">
    <property type="entry name" value="ECH_1"/>
    <property type="match status" value="1"/>
</dbReference>
<proteinExistence type="predicted"/>
<keyword evidence="3" id="KW-0413">Isomerase</keyword>
<evidence type="ECO:0000313" key="5">
    <source>
        <dbReference type="Proteomes" id="UP000679575"/>
    </source>
</evidence>
<dbReference type="PANTHER" id="PTHR43684:SF1">
    <property type="entry name" value="ENOYL-COA DELTA ISOMERASE 2"/>
    <property type="match status" value="1"/>
</dbReference>
<evidence type="ECO:0000256" key="3">
    <source>
        <dbReference type="ARBA" id="ARBA00023235"/>
    </source>
</evidence>
<gene>
    <name evidence="4" type="ORF">KDN34_14610</name>
</gene>
<comment type="subcellular location">
    <subcellularLocation>
        <location evidence="1">Peroxisome</location>
    </subcellularLocation>
</comment>
<evidence type="ECO:0000256" key="2">
    <source>
        <dbReference type="ARBA" id="ARBA00023140"/>
    </source>
</evidence>
<organism evidence="4 5">
    <name type="scientific">Shewanella yunxiaonensis</name>
    <dbReference type="NCBI Taxonomy" id="2829809"/>
    <lineage>
        <taxon>Bacteria</taxon>
        <taxon>Pseudomonadati</taxon>
        <taxon>Pseudomonadota</taxon>
        <taxon>Gammaproteobacteria</taxon>
        <taxon>Alteromonadales</taxon>
        <taxon>Shewanellaceae</taxon>
        <taxon>Shewanella</taxon>
    </lineage>
</organism>
<dbReference type="SUPFAM" id="SSF52096">
    <property type="entry name" value="ClpP/crotonase"/>
    <property type="match status" value="1"/>
</dbReference>